<feature type="transmembrane region" description="Helical" evidence="7">
    <location>
        <begin position="232"/>
        <end position="254"/>
    </location>
</feature>
<proteinExistence type="predicted"/>
<dbReference type="InterPro" id="IPR029044">
    <property type="entry name" value="Nucleotide-diphossugar_trans"/>
</dbReference>
<organism evidence="9">
    <name type="scientific">Polynucleobacter necessarius subsp. necessarius (strain STIR1)</name>
    <dbReference type="NCBI Taxonomy" id="452638"/>
    <lineage>
        <taxon>Bacteria</taxon>
        <taxon>Pseudomonadati</taxon>
        <taxon>Pseudomonadota</taxon>
        <taxon>Betaproteobacteria</taxon>
        <taxon>Burkholderiales</taxon>
        <taxon>Burkholderiaceae</taxon>
        <taxon>Polynucleobacter</taxon>
    </lineage>
</organism>
<comment type="subcellular location">
    <subcellularLocation>
        <location evidence="1">Membrane</location>
        <topology evidence="1">Multi-pass membrane protein</topology>
    </subcellularLocation>
</comment>
<dbReference type="GO" id="GO:0016757">
    <property type="term" value="F:glycosyltransferase activity"/>
    <property type="evidence" value="ECO:0007669"/>
    <property type="project" value="UniProtKB-KW"/>
</dbReference>
<dbReference type="SUPFAM" id="SSF53448">
    <property type="entry name" value="Nucleotide-diphospho-sugar transferases"/>
    <property type="match status" value="1"/>
</dbReference>
<dbReference type="KEGG" id="pne:Pnec_0340"/>
<dbReference type="EMBL" id="CP001010">
    <property type="protein sequence ID" value="ACB43632.1"/>
    <property type="molecule type" value="Genomic_DNA"/>
</dbReference>
<keyword evidence="5 7" id="KW-1133">Transmembrane helix</keyword>
<evidence type="ECO:0000256" key="1">
    <source>
        <dbReference type="ARBA" id="ARBA00004141"/>
    </source>
</evidence>
<feature type="transmembrane region" description="Helical" evidence="7">
    <location>
        <begin position="266"/>
        <end position="291"/>
    </location>
</feature>
<evidence type="ECO:0000256" key="5">
    <source>
        <dbReference type="ARBA" id="ARBA00022989"/>
    </source>
</evidence>
<sequence>MTRKKLISIVTPTYNEIENIEELLRRVKLAIQDLESYDFEILVIDNSSEDGTQEKLRELAKADSRLKVILNARNFGHIRSPYYGILQSTGDATIYLASDLQDPPEMIPQLLREWENGWKLVMAIKPVSKSSPFMHFIRRTYYRFIDRISDIPIVKDSTGFGLYDKIVLDKLRQIADPYPFLRGLICELGYEVKTIPFVQPRRLGGITKNNFYTLFDIAMLGMVSHSKVPIRIAALVGFILGFLSVLTAFIYLMLKLLFWDSFPLGGAPVVIGLFFLFGVQLFFIGILGEYIGSIHTYVQNRPIVVVKEKINFNE</sequence>
<dbReference type="GO" id="GO:0005886">
    <property type="term" value="C:plasma membrane"/>
    <property type="evidence" value="ECO:0007669"/>
    <property type="project" value="TreeGrafter"/>
</dbReference>
<protein>
    <submittedName>
        <fullName evidence="9">Glycosyl transferase family 2</fullName>
    </submittedName>
</protein>
<dbReference type="OrthoDB" id="9811884at2"/>
<keyword evidence="6 7" id="KW-0472">Membrane</keyword>
<dbReference type="CDD" id="cd04187">
    <property type="entry name" value="DPM1_like_bac"/>
    <property type="match status" value="1"/>
</dbReference>
<evidence type="ECO:0000256" key="6">
    <source>
        <dbReference type="ARBA" id="ARBA00023136"/>
    </source>
</evidence>
<dbReference type="PANTHER" id="PTHR48090:SF1">
    <property type="entry name" value="PROPHAGE BACTOPRENOL GLUCOSYL TRANSFERASE HOMOLOG"/>
    <property type="match status" value="1"/>
</dbReference>
<evidence type="ECO:0000256" key="4">
    <source>
        <dbReference type="ARBA" id="ARBA00022692"/>
    </source>
</evidence>
<dbReference type="CAZy" id="GT2">
    <property type="family name" value="Glycosyltransferase Family 2"/>
</dbReference>
<dbReference type="HOGENOM" id="CLU_033536_0_1_4"/>
<dbReference type="PANTHER" id="PTHR48090">
    <property type="entry name" value="UNDECAPRENYL-PHOSPHATE 4-DEOXY-4-FORMAMIDO-L-ARABINOSE TRANSFERASE-RELATED"/>
    <property type="match status" value="1"/>
</dbReference>
<feature type="domain" description="Glycosyltransferase 2-like" evidence="8">
    <location>
        <begin position="8"/>
        <end position="170"/>
    </location>
</feature>
<evidence type="ECO:0000256" key="3">
    <source>
        <dbReference type="ARBA" id="ARBA00022679"/>
    </source>
</evidence>
<dbReference type="Pfam" id="PF00535">
    <property type="entry name" value="Glycos_transf_2"/>
    <property type="match status" value="1"/>
</dbReference>
<keyword evidence="2" id="KW-0328">Glycosyltransferase</keyword>
<evidence type="ECO:0000259" key="8">
    <source>
        <dbReference type="Pfam" id="PF00535"/>
    </source>
</evidence>
<gene>
    <name evidence="9" type="ordered locus">Pnec_0340</name>
</gene>
<dbReference type="Gene3D" id="3.90.550.10">
    <property type="entry name" value="Spore Coat Polysaccharide Biosynthesis Protein SpsA, Chain A"/>
    <property type="match status" value="1"/>
</dbReference>
<dbReference type="eggNOG" id="COG0463">
    <property type="taxonomic scope" value="Bacteria"/>
</dbReference>
<dbReference type="AlphaFoldDB" id="B1XTF5"/>
<dbReference type="InterPro" id="IPR050256">
    <property type="entry name" value="Glycosyltransferase_2"/>
</dbReference>
<reference evidence="9" key="1">
    <citation type="submission" date="2008-03" db="EMBL/GenBank/DDBJ databases">
        <title>Complete sequence of Polynucleobacter necessarius STIR1.</title>
        <authorList>
            <consortium name="US DOE Joint Genome Institute"/>
            <person name="Copeland A."/>
            <person name="Lucas S."/>
            <person name="Lapidus A."/>
            <person name="Barry K."/>
            <person name="Detter J.C."/>
            <person name="Glavina del Rio T."/>
            <person name="Hammon N."/>
            <person name="Israni S."/>
            <person name="Dalin E."/>
            <person name="Tice H."/>
            <person name="Pitluck S."/>
            <person name="Chain P."/>
            <person name="Malfatti S."/>
            <person name="Shin M."/>
            <person name="Vergez L."/>
            <person name="Schmutz J."/>
            <person name="Larimer F."/>
            <person name="Land M."/>
            <person name="Hauser L."/>
            <person name="Kyrpides N."/>
            <person name="Kim E."/>
            <person name="Hahn M."/>
            <person name="Richardson P."/>
        </authorList>
    </citation>
    <scope>NUCLEOTIDE SEQUENCE [LARGE SCALE GENOMIC DNA]</scope>
    <source>
        <strain evidence="9">STIR1</strain>
    </source>
</reference>
<name>B1XTF5_POLNS</name>
<accession>B1XTF5</accession>
<keyword evidence="3 9" id="KW-0808">Transferase</keyword>
<evidence type="ECO:0000256" key="2">
    <source>
        <dbReference type="ARBA" id="ARBA00022676"/>
    </source>
</evidence>
<dbReference type="InterPro" id="IPR001173">
    <property type="entry name" value="Glyco_trans_2-like"/>
</dbReference>
<evidence type="ECO:0000313" key="9">
    <source>
        <dbReference type="EMBL" id="ACB43632.1"/>
    </source>
</evidence>
<evidence type="ECO:0000256" key="7">
    <source>
        <dbReference type="SAM" id="Phobius"/>
    </source>
</evidence>
<dbReference type="STRING" id="452638.Pnec_0340"/>
<keyword evidence="4 7" id="KW-0812">Transmembrane</keyword>